<dbReference type="EMBL" id="GBRH01201331">
    <property type="protein sequence ID" value="JAD96564.1"/>
    <property type="molecule type" value="Transcribed_RNA"/>
</dbReference>
<accession>A0A0A9E727</accession>
<evidence type="ECO:0000313" key="1">
    <source>
        <dbReference type="EMBL" id="JAD96564.1"/>
    </source>
</evidence>
<reference evidence="1" key="1">
    <citation type="submission" date="2014-09" db="EMBL/GenBank/DDBJ databases">
        <authorList>
            <person name="Magalhaes I.L.F."/>
            <person name="Oliveira U."/>
            <person name="Santos F.R."/>
            <person name="Vidigal T.H.D.A."/>
            <person name="Brescovit A.D."/>
            <person name="Santos A.J."/>
        </authorList>
    </citation>
    <scope>NUCLEOTIDE SEQUENCE</scope>
    <source>
        <tissue evidence="1">Shoot tissue taken approximately 20 cm above the soil surface</tissue>
    </source>
</reference>
<sequence>MIMKFKRNTVLNCLFMMKQKLNKLNQEYPQKEGTTYQQCMFKQHDLLNINSSLKFELYLYRHLSPHHKQPIIISHVQL</sequence>
<name>A0A0A9E727_ARUDO</name>
<dbReference type="AlphaFoldDB" id="A0A0A9E727"/>
<protein>
    <submittedName>
        <fullName evidence="1">Uncharacterized protein</fullName>
    </submittedName>
</protein>
<proteinExistence type="predicted"/>
<reference evidence="1" key="2">
    <citation type="journal article" date="2015" name="Data Brief">
        <title>Shoot transcriptome of the giant reed, Arundo donax.</title>
        <authorList>
            <person name="Barrero R.A."/>
            <person name="Guerrero F.D."/>
            <person name="Moolhuijzen P."/>
            <person name="Goolsby J.A."/>
            <person name="Tidwell J."/>
            <person name="Bellgard S.E."/>
            <person name="Bellgard M.I."/>
        </authorList>
    </citation>
    <scope>NUCLEOTIDE SEQUENCE</scope>
    <source>
        <tissue evidence="1">Shoot tissue taken approximately 20 cm above the soil surface</tissue>
    </source>
</reference>
<organism evidence="1">
    <name type="scientific">Arundo donax</name>
    <name type="common">Giant reed</name>
    <name type="synonym">Donax arundinaceus</name>
    <dbReference type="NCBI Taxonomy" id="35708"/>
    <lineage>
        <taxon>Eukaryota</taxon>
        <taxon>Viridiplantae</taxon>
        <taxon>Streptophyta</taxon>
        <taxon>Embryophyta</taxon>
        <taxon>Tracheophyta</taxon>
        <taxon>Spermatophyta</taxon>
        <taxon>Magnoliopsida</taxon>
        <taxon>Liliopsida</taxon>
        <taxon>Poales</taxon>
        <taxon>Poaceae</taxon>
        <taxon>PACMAD clade</taxon>
        <taxon>Arundinoideae</taxon>
        <taxon>Arundineae</taxon>
        <taxon>Arundo</taxon>
    </lineage>
</organism>